<dbReference type="NCBIfam" id="TIGR00229">
    <property type="entry name" value="sensory_box"/>
    <property type="match status" value="2"/>
</dbReference>
<evidence type="ECO:0000256" key="6">
    <source>
        <dbReference type="ARBA" id="ARBA00022692"/>
    </source>
</evidence>
<keyword evidence="16" id="KW-1185">Reference proteome</keyword>
<feature type="domain" description="PAS" evidence="11">
    <location>
        <begin position="303"/>
        <end position="373"/>
    </location>
</feature>
<feature type="transmembrane region" description="Helical" evidence="10">
    <location>
        <begin position="235"/>
        <end position="258"/>
    </location>
</feature>
<dbReference type="Pfam" id="PF00989">
    <property type="entry name" value="PAS"/>
    <property type="match status" value="1"/>
</dbReference>
<dbReference type="SUPFAM" id="SSF55785">
    <property type="entry name" value="PYP-like sensor domain (PAS domain)"/>
    <property type="match status" value="2"/>
</dbReference>
<dbReference type="PANTHER" id="PTHR44757:SF4">
    <property type="entry name" value="DIGUANYLATE CYCLASE DGCE-RELATED"/>
    <property type="match status" value="1"/>
</dbReference>
<dbReference type="InterPro" id="IPR000700">
    <property type="entry name" value="PAS-assoc_C"/>
</dbReference>
<organism evidence="15 16">
    <name type="scientific">Hafnia paralvei</name>
    <dbReference type="NCBI Taxonomy" id="546367"/>
    <lineage>
        <taxon>Bacteria</taxon>
        <taxon>Pseudomonadati</taxon>
        <taxon>Pseudomonadota</taxon>
        <taxon>Gammaproteobacteria</taxon>
        <taxon>Enterobacterales</taxon>
        <taxon>Hafniaceae</taxon>
        <taxon>Hafnia</taxon>
    </lineage>
</organism>
<dbReference type="NCBIfam" id="TIGR00254">
    <property type="entry name" value="GGDEF"/>
    <property type="match status" value="1"/>
</dbReference>
<feature type="transmembrane region" description="Helical" evidence="10">
    <location>
        <begin position="194"/>
        <end position="215"/>
    </location>
</feature>
<evidence type="ECO:0000259" key="12">
    <source>
        <dbReference type="PROSITE" id="PS50113"/>
    </source>
</evidence>
<sequence>MDVSLDVRVEKKPHIVVTLAVFAGLIYSLACFCITLTQHDTNLASLWFPTAATIAFLFHHKKRLWPLFLITAQLATMAANWTFFPISLFSVQLALINQIQAVVCTLLLSKFLNHKSPIDGLHTWFKFVICSVIVSPLLSATLAAIVVSLHGLATFNQVFGVWFMSESISVMALTPVGLLYYYGFLQKSLREQTMVECITIITIALISCFYAMQYLPFPFTFAVIPMLWAAIRLPLLQAFTSFLCVIILLAIMIAYHIVDIRAAYPSVNDVLLYTPLLLVLLPVNSVAVLMHAFRSERDHIEESETRFRNVIEFSAIGTALVGLDGRWIQVNPALCQMLGYPADVLTDMTFQDITHRDDLETDLRQLNALVDGEINSYSMEKRYLRSSGESIWTLLSVSLIRDPQGKPLYFVSQIKDISEIKNNERYKQQLLDKLYEEKERLHITLTSIGDAVISTDSYKHVTFMNPVAEKMTGWTQLEALGLPIDNIVHLYDGVDGDTVHPLRIDEVSHAKRTEDRLILKNRQGAHFDVQSRVSELTDIHRNLMGYVLVFQDVSESRELLRKLSYSALHDPLTGLPNRVSFEQALKRALRQAVEEKRTHALVFLDLDRFKAVNDSAGHAAGDALLQKISQSMLSHTRPPDMLARLGGDEFAFILLDCEIHKAKEHITRIINEINDYLFEWEGKLHRVGASAGMTVINSGNAIAADLMNQADIACYTAKHSGRGKLMCYEPKHKLHINYEKGLLSGEDIDAILAEDRIHILAQGIAPPKTPRAIAFYNLELMPYQNNGVNILPELFLESCFQSHRREHVDRWLLHKVLNHTSQALKYKGVSIALPLASSSLCNAQFTAQLIEMLQQSALPTSRLLIRVPESAVNEDYAQSLPALKALSELGCRLIVEDFGRNLSAIERLESVNIEYVMITPTLITNVHCNQMDEVLVSIIHGNAWRHGAQTIAGPADIQATLLTLDSIKIDLAFGNMIQEVKPLTAVLEDGYFGMN</sequence>
<dbReference type="Pfam" id="PF08447">
    <property type="entry name" value="PAS_3"/>
    <property type="match status" value="1"/>
</dbReference>
<dbReference type="FunFam" id="3.30.70.270:FF:000001">
    <property type="entry name" value="Diguanylate cyclase domain protein"/>
    <property type="match status" value="1"/>
</dbReference>
<dbReference type="InterPro" id="IPR035919">
    <property type="entry name" value="EAL_sf"/>
</dbReference>
<protein>
    <recommendedName>
        <fullName evidence="4">diguanylate cyclase</fullName>
        <ecNumber evidence="4">2.7.7.65</ecNumber>
    </recommendedName>
</protein>
<comment type="cofactor">
    <cofactor evidence="1">
        <name>Mg(2+)</name>
        <dbReference type="ChEBI" id="CHEBI:18420"/>
    </cofactor>
</comment>
<keyword evidence="5" id="KW-1003">Cell membrane</keyword>
<evidence type="ECO:0000259" key="14">
    <source>
        <dbReference type="PROSITE" id="PS50887"/>
    </source>
</evidence>
<reference evidence="15 16" key="1">
    <citation type="submission" date="2017-08" db="EMBL/GenBank/DDBJ databases">
        <title>Draft Genome Sequence of Hafnia alvei CITHA-6 Isolated from Raw Bovine Milk.</title>
        <authorList>
            <person name="Culligan E.P."/>
            <person name="Mcsweeney A."/>
            <person name="O'Doherty C."/>
            <person name="Gleeson E."/>
            <person name="O'Riordan D."/>
            <person name="Sleator R.D."/>
        </authorList>
    </citation>
    <scope>NUCLEOTIDE SEQUENCE [LARGE SCALE GENOMIC DNA]</scope>
    <source>
        <strain evidence="15 16">CITHA-6</strain>
    </source>
</reference>
<dbReference type="InterPro" id="IPR007895">
    <property type="entry name" value="MASE1"/>
</dbReference>
<evidence type="ECO:0000256" key="4">
    <source>
        <dbReference type="ARBA" id="ARBA00012528"/>
    </source>
</evidence>
<evidence type="ECO:0000313" key="15">
    <source>
        <dbReference type="EMBL" id="PAV96612.1"/>
    </source>
</evidence>
<dbReference type="EMBL" id="NQMS01000003">
    <property type="protein sequence ID" value="PAV96612.1"/>
    <property type="molecule type" value="Genomic_DNA"/>
</dbReference>
<dbReference type="GO" id="GO:0006355">
    <property type="term" value="P:regulation of DNA-templated transcription"/>
    <property type="evidence" value="ECO:0007669"/>
    <property type="project" value="InterPro"/>
</dbReference>
<dbReference type="Gene3D" id="3.20.20.450">
    <property type="entry name" value="EAL domain"/>
    <property type="match status" value="1"/>
</dbReference>
<accession>A0A2A2MCG2</accession>
<dbReference type="SUPFAM" id="SSF141868">
    <property type="entry name" value="EAL domain-like"/>
    <property type="match status" value="1"/>
</dbReference>
<comment type="subcellular location">
    <subcellularLocation>
        <location evidence="2">Cell membrane</location>
        <topology evidence="2">Multi-pass membrane protein</topology>
    </subcellularLocation>
</comment>
<dbReference type="InterPro" id="IPR001633">
    <property type="entry name" value="EAL_dom"/>
</dbReference>
<dbReference type="Gene3D" id="3.30.70.270">
    <property type="match status" value="1"/>
</dbReference>
<comment type="caution">
    <text evidence="15">The sequence shown here is derived from an EMBL/GenBank/DDBJ whole genome shotgun (WGS) entry which is preliminary data.</text>
</comment>
<evidence type="ECO:0000256" key="7">
    <source>
        <dbReference type="ARBA" id="ARBA00022989"/>
    </source>
</evidence>
<evidence type="ECO:0000256" key="5">
    <source>
        <dbReference type="ARBA" id="ARBA00022475"/>
    </source>
</evidence>
<dbReference type="Pfam" id="PF00563">
    <property type="entry name" value="EAL"/>
    <property type="match status" value="1"/>
</dbReference>
<dbReference type="SMART" id="SM00091">
    <property type="entry name" value="PAS"/>
    <property type="match status" value="2"/>
</dbReference>
<dbReference type="Proteomes" id="UP000218796">
    <property type="component" value="Unassembled WGS sequence"/>
</dbReference>
<dbReference type="InterPro" id="IPR001610">
    <property type="entry name" value="PAC"/>
</dbReference>
<dbReference type="CDD" id="cd01949">
    <property type="entry name" value="GGDEF"/>
    <property type="match status" value="1"/>
</dbReference>
<dbReference type="PROSITE" id="PS50112">
    <property type="entry name" value="PAS"/>
    <property type="match status" value="2"/>
</dbReference>
<comment type="catalytic activity">
    <reaction evidence="9">
        <text>2 GTP = 3',3'-c-di-GMP + 2 diphosphate</text>
        <dbReference type="Rhea" id="RHEA:24898"/>
        <dbReference type="ChEBI" id="CHEBI:33019"/>
        <dbReference type="ChEBI" id="CHEBI:37565"/>
        <dbReference type="ChEBI" id="CHEBI:58805"/>
        <dbReference type="EC" id="2.7.7.65"/>
    </reaction>
</comment>
<keyword evidence="7 10" id="KW-1133">Transmembrane helix</keyword>
<dbReference type="OrthoDB" id="9787514at2"/>
<dbReference type="Pfam" id="PF00990">
    <property type="entry name" value="GGDEF"/>
    <property type="match status" value="1"/>
</dbReference>
<dbReference type="InterPro" id="IPR043128">
    <property type="entry name" value="Rev_trsase/Diguanyl_cyclase"/>
</dbReference>
<feature type="transmembrane region" description="Helical" evidence="10">
    <location>
        <begin position="15"/>
        <end position="37"/>
    </location>
</feature>
<feature type="transmembrane region" description="Helical" evidence="10">
    <location>
        <begin position="89"/>
        <end position="112"/>
    </location>
</feature>
<feature type="transmembrane region" description="Helical" evidence="10">
    <location>
        <begin position="64"/>
        <end position="83"/>
    </location>
</feature>
<evidence type="ECO:0000256" key="8">
    <source>
        <dbReference type="ARBA" id="ARBA00023136"/>
    </source>
</evidence>
<proteinExistence type="predicted"/>
<feature type="domain" description="EAL" evidence="13">
    <location>
        <begin position="741"/>
        <end position="994"/>
    </location>
</feature>
<dbReference type="InterPro" id="IPR013767">
    <property type="entry name" value="PAS_fold"/>
</dbReference>
<dbReference type="RefSeq" id="WP_039188456.1">
    <property type="nucleotide sequence ID" value="NZ_CAUFSP010000012.1"/>
</dbReference>
<evidence type="ECO:0000259" key="13">
    <source>
        <dbReference type="PROSITE" id="PS50883"/>
    </source>
</evidence>
<name>A0A2A2MCG2_9GAMM</name>
<dbReference type="InterPro" id="IPR029787">
    <property type="entry name" value="Nucleotide_cyclase"/>
</dbReference>
<dbReference type="SMART" id="SM00052">
    <property type="entry name" value="EAL"/>
    <property type="match status" value="1"/>
</dbReference>
<evidence type="ECO:0000256" key="10">
    <source>
        <dbReference type="SAM" id="Phobius"/>
    </source>
</evidence>
<keyword evidence="6 10" id="KW-0812">Transmembrane</keyword>
<evidence type="ECO:0000259" key="11">
    <source>
        <dbReference type="PROSITE" id="PS50112"/>
    </source>
</evidence>
<dbReference type="Gene3D" id="3.30.450.20">
    <property type="entry name" value="PAS domain"/>
    <property type="match status" value="2"/>
</dbReference>
<dbReference type="PROSITE" id="PS50883">
    <property type="entry name" value="EAL"/>
    <property type="match status" value="1"/>
</dbReference>
<evidence type="ECO:0000256" key="2">
    <source>
        <dbReference type="ARBA" id="ARBA00004651"/>
    </source>
</evidence>
<dbReference type="InterPro" id="IPR052155">
    <property type="entry name" value="Biofilm_reg_signaling"/>
</dbReference>
<dbReference type="InterPro" id="IPR013655">
    <property type="entry name" value="PAS_fold_3"/>
</dbReference>
<evidence type="ECO:0000256" key="3">
    <source>
        <dbReference type="ARBA" id="ARBA00004665"/>
    </source>
</evidence>
<feature type="domain" description="GGDEF" evidence="14">
    <location>
        <begin position="597"/>
        <end position="730"/>
    </location>
</feature>
<evidence type="ECO:0000256" key="1">
    <source>
        <dbReference type="ARBA" id="ARBA00001946"/>
    </source>
</evidence>
<dbReference type="EC" id="2.7.7.65" evidence="4"/>
<dbReference type="Pfam" id="PF05231">
    <property type="entry name" value="MASE1"/>
    <property type="match status" value="1"/>
</dbReference>
<dbReference type="SMART" id="SM00267">
    <property type="entry name" value="GGDEF"/>
    <property type="match status" value="1"/>
</dbReference>
<feature type="transmembrane region" description="Helical" evidence="10">
    <location>
        <begin position="124"/>
        <end position="147"/>
    </location>
</feature>
<dbReference type="PROSITE" id="PS50113">
    <property type="entry name" value="PAC"/>
    <property type="match status" value="2"/>
</dbReference>
<feature type="transmembrane region" description="Helical" evidence="10">
    <location>
        <begin position="159"/>
        <end position="182"/>
    </location>
</feature>
<dbReference type="InterPro" id="IPR000014">
    <property type="entry name" value="PAS"/>
</dbReference>
<dbReference type="PANTHER" id="PTHR44757">
    <property type="entry name" value="DIGUANYLATE CYCLASE DGCP"/>
    <property type="match status" value="1"/>
</dbReference>
<keyword evidence="8 10" id="KW-0472">Membrane</keyword>
<dbReference type="SUPFAM" id="SSF55073">
    <property type="entry name" value="Nucleotide cyclase"/>
    <property type="match status" value="1"/>
</dbReference>
<gene>
    <name evidence="15" type="ORF">CJD50_09115</name>
</gene>
<dbReference type="InterPro" id="IPR035965">
    <property type="entry name" value="PAS-like_dom_sf"/>
</dbReference>
<feature type="domain" description="PAC" evidence="12">
    <location>
        <begin position="511"/>
        <end position="565"/>
    </location>
</feature>
<feature type="transmembrane region" description="Helical" evidence="10">
    <location>
        <begin position="270"/>
        <end position="293"/>
    </location>
</feature>
<dbReference type="InterPro" id="IPR000160">
    <property type="entry name" value="GGDEF_dom"/>
</dbReference>
<evidence type="ECO:0000256" key="9">
    <source>
        <dbReference type="ARBA" id="ARBA00034247"/>
    </source>
</evidence>
<evidence type="ECO:0000313" key="16">
    <source>
        <dbReference type="Proteomes" id="UP000218796"/>
    </source>
</evidence>
<dbReference type="GO" id="GO:0005886">
    <property type="term" value="C:plasma membrane"/>
    <property type="evidence" value="ECO:0007669"/>
    <property type="project" value="UniProtKB-SubCell"/>
</dbReference>
<dbReference type="AlphaFoldDB" id="A0A2A2MCG2"/>
<dbReference type="CDD" id="cd00130">
    <property type="entry name" value="PAS"/>
    <property type="match status" value="2"/>
</dbReference>
<comment type="pathway">
    <text evidence="3">Purine metabolism; 3',5'-cyclic di-GMP biosynthesis.</text>
</comment>
<dbReference type="SMART" id="SM00086">
    <property type="entry name" value="PAC"/>
    <property type="match status" value="2"/>
</dbReference>
<dbReference type="PROSITE" id="PS50887">
    <property type="entry name" value="GGDEF"/>
    <property type="match status" value="1"/>
</dbReference>
<feature type="domain" description="PAC" evidence="12">
    <location>
        <begin position="377"/>
        <end position="429"/>
    </location>
</feature>
<feature type="domain" description="PAS" evidence="11">
    <location>
        <begin position="437"/>
        <end position="481"/>
    </location>
</feature>
<dbReference type="GO" id="GO:0052621">
    <property type="term" value="F:diguanylate cyclase activity"/>
    <property type="evidence" value="ECO:0007669"/>
    <property type="project" value="UniProtKB-EC"/>
</dbReference>